<evidence type="ECO:0000256" key="2">
    <source>
        <dbReference type="RuleBase" id="RU003476"/>
    </source>
</evidence>
<proteinExistence type="inferred from homology"/>
<dbReference type="InterPro" id="IPR000086">
    <property type="entry name" value="NUDIX_hydrolase_dom"/>
</dbReference>
<name>A0A6M4ITF8_9BACT</name>
<protein>
    <submittedName>
        <fullName evidence="4">NUDIX domain-containing protein</fullName>
    </submittedName>
</protein>
<dbReference type="PRINTS" id="PR00502">
    <property type="entry name" value="NUDIXFAMILY"/>
</dbReference>
<evidence type="ECO:0000256" key="1">
    <source>
        <dbReference type="ARBA" id="ARBA00022801"/>
    </source>
</evidence>
<dbReference type="Proteomes" id="UP000500938">
    <property type="component" value="Chromosome"/>
</dbReference>
<keyword evidence="1 2" id="KW-0378">Hydrolase</keyword>
<keyword evidence="5" id="KW-1185">Reference proteome</keyword>
<dbReference type="PROSITE" id="PS00893">
    <property type="entry name" value="NUDIX_BOX"/>
    <property type="match status" value="1"/>
</dbReference>
<dbReference type="PANTHER" id="PTHR16099">
    <property type="entry name" value="8-OXO-DGTP DIPHOSPHATES NUDT15"/>
    <property type="match status" value="1"/>
</dbReference>
<sequence length="137" mass="15030">MRFPRIGVAVIVVRDGQVLVGRRLGGTQGHNTWQFPGGHLEFGESIAACAVREVAEETGLDVTVTGVGPFTNDFFEAAGKHYVTLFVLATAQVGSPRVLEPEKCAEWRWCSWDAIPEPRFLSVQHLLEQGFRPPGVV</sequence>
<evidence type="ECO:0000313" key="5">
    <source>
        <dbReference type="Proteomes" id="UP000500938"/>
    </source>
</evidence>
<accession>A0A6M4ITF8</accession>
<dbReference type="AlphaFoldDB" id="A0A6M4ITF8"/>
<dbReference type="KEGG" id="ggr:HKW67_18780"/>
<reference evidence="4 5" key="1">
    <citation type="submission" date="2020-05" db="EMBL/GenBank/DDBJ databases">
        <title>Complete genome sequence of Gemmatimonas greenlandica TET16.</title>
        <authorList>
            <person name="Zeng Y."/>
        </authorList>
    </citation>
    <scope>NUCLEOTIDE SEQUENCE [LARGE SCALE GENOMIC DNA]</scope>
    <source>
        <strain evidence="4 5">TET16</strain>
    </source>
</reference>
<dbReference type="PROSITE" id="PS51462">
    <property type="entry name" value="NUDIX"/>
    <property type="match status" value="1"/>
</dbReference>
<feature type="domain" description="Nudix hydrolase" evidence="3">
    <location>
        <begin position="3"/>
        <end position="133"/>
    </location>
</feature>
<gene>
    <name evidence="4" type="ORF">HKW67_18780</name>
</gene>
<dbReference type="PANTHER" id="PTHR16099:SF5">
    <property type="entry name" value="NUCLEOTIDE TRIPHOSPHATE DIPHOSPHATASE NUDT15"/>
    <property type="match status" value="1"/>
</dbReference>
<dbReference type="FunFam" id="3.90.79.10:FF:000060">
    <property type="entry name" value="Nudix hydrolase 1"/>
    <property type="match status" value="1"/>
</dbReference>
<comment type="similarity">
    <text evidence="2">Belongs to the Nudix hydrolase family.</text>
</comment>
<dbReference type="InterPro" id="IPR020476">
    <property type="entry name" value="Nudix_hydrolase"/>
</dbReference>
<dbReference type="GO" id="GO:0016787">
    <property type="term" value="F:hydrolase activity"/>
    <property type="evidence" value="ECO:0007669"/>
    <property type="project" value="UniProtKB-KW"/>
</dbReference>
<evidence type="ECO:0000313" key="4">
    <source>
        <dbReference type="EMBL" id="QJR37408.1"/>
    </source>
</evidence>
<dbReference type="EMBL" id="CP053085">
    <property type="protein sequence ID" value="QJR37408.1"/>
    <property type="molecule type" value="Genomic_DNA"/>
</dbReference>
<dbReference type="InterPro" id="IPR015797">
    <property type="entry name" value="NUDIX_hydrolase-like_dom_sf"/>
</dbReference>
<dbReference type="InterPro" id="IPR020084">
    <property type="entry name" value="NUDIX_hydrolase_CS"/>
</dbReference>
<organism evidence="4 5">
    <name type="scientific">Gemmatimonas groenlandica</name>
    <dbReference type="NCBI Taxonomy" id="2732249"/>
    <lineage>
        <taxon>Bacteria</taxon>
        <taxon>Pseudomonadati</taxon>
        <taxon>Gemmatimonadota</taxon>
        <taxon>Gemmatimonadia</taxon>
        <taxon>Gemmatimonadales</taxon>
        <taxon>Gemmatimonadaceae</taxon>
        <taxon>Gemmatimonas</taxon>
    </lineage>
</organism>
<dbReference type="SUPFAM" id="SSF55811">
    <property type="entry name" value="Nudix"/>
    <property type="match status" value="1"/>
</dbReference>
<dbReference type="Gene3D" id="3.90.79.10">
    <property type="entry name" value="Nucleoside Triphosphate Pyrophosphohydrolase"/>
    <property type="match status" value="1"/>
</dbReference>
<evidence type="ECO:0000259" key="3">
    <source>
        <dbReference type="PROSITE" id="PS51462"/>
    </source>
</evidence>
<dbReference type="RefSeq" id="WP_171226843.1">
    <property type="nucleotide sequence ID" value="NZ_CP053085.1"/>
</dbReference>
<dbReference type="Pfam" id="PF00293">
    <property type="entry name" value="NUDIX"/>
    <property type="match status" value="1"/>
</dbReference>
<dbReference type="CDD" id="cd04678">
    <property type="entry name" value="NUDIX_MTH2_Nudt15"/>
    <property type="match status" value="1"/>
</dbReference>